<evidence type="ECO:0000256" key="1">
    <source>
        <dbReference type="SAM" id="MobiDB-lite"/>
    </source>
</evidence>
<feature type="region of interest" description="Disordered" evidence="1">
    <location>
        <begin position="1"/>
        <end position="22"/>
    </location>
</feature>
<organism evidence="2 3">
    <name type="scientific">Aspergillus nanangensis</name>
    <dbReference type="NCBI Taxonomy" id="2582783"/>
    <lineage>
        <taxon>Eukaryota</taxon>
        <taxon>Fungi</taxon>
        <taxon>Dikarya</taxon>
        <taxon>Ascomycota</taxon>
        <taxon>Pezizomycotina</taxon>
        <taxon>Eurotiomycetes</taxon>
        <taxon>Eurotiomycetidae</taxon>
        <taxon>Eurotiales</taxon>
        <taxon>Aspergillaceae</taxon>
        <taxon>Aspergillus</taxon>
        <taxon>Aspergillus subgen. Circumdati</taxon>
    </lineage>
</organism>
<evidence type="ECO:0000313" key="2">
    <source>
        <dbReference type="EMBL" id="KAF9895161.1"/>
    </source>
</evidence>
<reference evidence="2" key="1">
    <citation type="journal article" date="2019" name="Beilstein J. Org. Chem.">
        <title>Nanangenines: drimane sesquiterpenoids as the dominant metabolite cohort of a novel Australian fungus, Aspergillus nanangensis.</title>
        <authorList>
            <person name="Lacey H.J."/>
            <person name="Gilchrist C.L.M."/>
            <person name="Crombie A."/>
            <person name="Kalaitzis J.A."/>
            <person name="Vuong D."/>
            <person name="Rutledge P.J."/>
            <person name="Turner P."/>
            <person name="Pitt J.I."/>
            <person name="Lacey E."/>
            <person name="Chooi Y.H."/>
            <person name="Piggott A.M."/>
        </authorList>
    </citation>
    <scope>NUCLEOTIDE SEQUENCE</scope>
    <source>
        <strain evidence="2">MST-FP2251</strain>
    </source>
</reference>
<protein>
    <submittedName>
        <fullName evidence="2">Uncharacterized protein</fullName>
    </submittedName>
</protein>
<sequence length="370" mass="41155">MSSHRSRPPVPPPAAATRNQAGIESRKKCIGGIPCNCCRRANKACIIKDDSDGRLKGAMERRLEDLERDSGLLNRLLGSFRDDDKTEVNKVLNFIRSDMSLDEIRQFLAANTTPRGSSSAQQQVINAQSNVADFAHELRRKRKILIARAGEDSRAMAQSIDVALIGSFSLVPCLVSNSFKLQLILWDVSHSVQDSKGKQKTGSTGEISDDFHQHLEEWAIQLPECMSWETTPTPAILDLHMRYHSAIISVFEAATSSPDPNESTPTGRANGIQRSFSSSRAICSLLELYGSRWPMIYMPLNYIRYAEVALTNLLADLDNVESRVFFVNTFTSLQSLVSRLPVAKHFLRMIQEKAAKSCITVPGEIITLCE</sequence>
<gene>
    <name evidence="2" type="ORF">FE257_000063</name>
</gene>
<name>A0AAD4CZ53_ASPNN</name>
<comment type="caution">
    <text evidence="2">The sequence shown here is derived from an EMBL/GenBank/DDBJ whole genome shotgun (WGS) entry which is preliminary data.</text>
</comment>
<evidence type="ECO:0000313" key="3">
    <source>
        <dbReference type="Proteomes" id="UP001194746"/>
    </source>
</evidence>
<accession>A0AAD4CZ53</accession>
<dbReference type="Proteomes" id="UP001194746">
    <property type="component" value="Unassembled WGS sequence"/>
</dbReference>
<keyword evidence="3" id="KW-1185">Reference proteome</keyword>
<dbReference type="PANTHER" id="PTHR47256:SF1">
    <property type="entry name" value="ZN(II)2CYS6 TRANSCRIPTION FACTOR (EUROFUNG)"/>
    <property type="match status" value="1"/>
</dbReference>
<dbReference type="CDD" id="cd12148">
    <property type="entry name" value="fungal_TF_MHR"/>
    <property type="match status" value="1"/>
</dbReference>
<dbReference type="AlphaFoldDB" id="A0AAD4CZ53"/>
<reference evidence="2" key="2">
    <citation type="submission" date="2020-02" db="EMBL/GenBank/DDBJ databases">
        <authorList>
            <person name="Gilchrist C.L.M."/>
            <person name="Chooi Y.-H."/>
        </authorList>
    </citation>
    <scope>NUCLEOTIDE SEQUENCE</scope>
    <source>
        <strain evidence="2">MST-FP2251</strain>
    </source>
</reference>
<dbReference type="EMBL" id="VCAU01000001">
    <property type="protein sequence ID" value="KAF9895161.1"/>
    <property type="molecule type" value="Genomic_DNA"/>
</dbReference>
<dbReference type="InterPro" id="IPR053187">
    <property type="entry name" value="Notoamide_regulator"/>
</dbReference>
<proteinExistence type="predicted"/>
<dbReference type="PANTHER" id="PTHR47256">
    <property type="entry name" value="ZN(II)2CYS6 TRANSCRIPTION FACTOR (EUROFUNG)-RELATED"/>
    <property type="match status" value="1"/>
</dbReference>